<accession>A0A6H2A376</accession>
<dbReference type="EMBL" id="MT144491">
    <property type="protein sequence ID" value="QJA54264.1"/>
    <property type="molecule type" value="Genomic_DNA"/>
</dbReference>
<evidence type="ECO:0000313" key="2">
    <source>
        <dbReference type="EMBL" id="QJA67979.1"/>
    </source>
</evidence>
<organism evidence="1">
    <name type="scientific">viral metagenome</name>
    <dbReference type="NCBI Taxonomy" id="1070528"/>
    <lineage>
        <taxon>unclassified sequences</taxon>
        <taxon>metagenomes</taxon>
        <taxon>organismal metagenomes</taxon>
    </lineage>
</organism>
<proteinExistence type="predicted"/>
<protein>
    <submittedName>
        <fullName evidence="1">Uncharacterized protein</fullName>
    </submittedName>
</protein>
<reference evidence="1" key="1">
    <citation type="submission" date="2020-03" db="EMBL/GenBank/DDBJ databases">
        <title>The deep terrestrial virosphere.</title>
        <authorList>
            <person name="Holmfeldt K."/>
            <person name="Nilsson E."/>
            <person name="Simone D."/>
            <person name="Lopez-Fernandez M."/>
            <person name="Wu X."/>
            <person name="de Brujin I."/>
            <person name="Lundin D."/>
            <person name="Andersson A."/>
            <person name="Bertilsson S."/>
            <person name="Dopson M."/>
        </authorList>
    </citation>
    <scope>NUCLEOTIDE SEQUENCE</scope>
    <source>
        <strain evidence="4">MM415A00131</strain>
        <strain evidence="2">MM415B00138</strain>
        <strain evidence="1">TM448A04570</strain>
        <strain evidence="3">TM448B01094</strain>
    </source>
</reference>
<evidence type="ECO:0000313" key="4">
    <source>
        <dbReference type="EMBL" id="QJI05036.1"/>
    </source>
</evidence>
<evidence type="ECO:0000313" key="3">
    <source>
        <dbReference type="EMBL" id="QJH97811.1"/>
    </source>
</evidence>
<dbReference type="EMBL" id="MT144703">
    <property type="protein sequence ID" value="QJH97811.1"/>
    <property type="molecule type" value="Genomic_DNA"/>
</dbReference>
<dbReference type="EMBL" id="MT145193">
    <property type="protein sequence ID" value="QJI05036.1"/>
    <property type="molecule type" value="Genomic_DNA"/>
</dbReference>
<dbReference type="EMBL" id="MT141578">
    <property type="protein sequence ID" value="QJA67979.1"/>
    <property type="molecule type" value="Genomic_DNA"/>
</dbReference>
<gene>
    <name evidence="4" type="ORF">MM415A00131_0054</name>
    <name evidence="2" type="ORF">MM415B00138_0029</name>
    <name evidence="1" type="ORF">TM448A04570_0005</name>
    <name evidence="3" type="ORF">TM448B01094_0006</name>
</gene>
<name>A0A6H2A376_9ZZZZ</name>
<sequence length="127" mass="14859">MGLSCSCDFDGDGWWYSYSSKLDFKPFQGKYRKRCCSCKQLIDIGNLCLEFDRYRSPLSDIEERMCGDEVPLADWYLCEACGEIFLNLDAIGYCYYLGDDIRENMVEYWDLTGFYPDRTERLCRTGG</sequence>
<dbReference type="AlphaFoldDB" id="A0A6H2A376"/>
<evidence type="ECO:0000313" key="1">
    <source>
        <dbReference type="EMBL" id="QJA54264.1"/>
    </source>
</evidence>